<evidence type="ECO:0000313" key="1">
    <source>
        <dbReference type="EMBL" id="GJC86681.1"/>
    </source>
</evidence>
<reference evidence="1 2" key="1">
    <citation type="submission" date="2021-07" db="EMBL/GenBank/DDBJ databases">
        <title>Genome data of Colletotrichum spaethianum.</title>
        <authorList>
            <person name="Utami Y.D."/>
            <person name="Hiruma K."/>
        </authorList>
    </citation>
    <scope>NUCLEOTIDE SEQUENCE [LARGE SCALE GENOMIC DNA]</scope>
    <source>
        <strain evidence="1 2">MAFF 242679</strain>
    </source>
</reference>
<dbReference type="AlphaFoldDB" id="A0AA37LWE1"/>
<dbReference type="Proteomes" id="UP001055172">
    <property type="component" value="Unassembled WGS sequence"/>
</dbReference>
<evidence type="ECO:0000313" key="2">
    <source>
        <dbReference type="Proteomes" id="UP001055172"/>
    </source>
</evidence>
<name>A0AA37LWE1_9PEZI</name>
<comment type="caution">
    <text evidence="1">The sequence shown here is derived from an EMBL/GenBank/DDBJ whole genome shotgun (WGS) entry which is preliminary data.</text>
</comment>
<sequence length="67" mass="7146">MLSYSGDGARVSRVWCSISGVKIRQGPPVPAGGERRPVLLGRFPSSLPAALHDKHGWGVRHGEGRGE</sequence>
<accession>A0AA37LWE1</accession>
<keyword evidence="2" id="KW-1185">Reference proteome</keyword>
<proteinExistence type="predicted"/>
<dbReference type="EMBL" id="BPPX01000023">
    <property type="protein sequence ID" value="GJC86681.1"/>
    <property type="molecule type" value="Genomic_DNA"/>
</dbReference>
<protein>
    <submittedName>
        <fullName evidence="1">Uncharacterized protein</fullName>
    </submittedName>
</protein>
<organism evidence="1 2">
    <name type="scientific">Colletotrichum liriopes</name>
    <dbReference type="NCBI Taxonomy" id="708192"/>
    <lineage>
        <taxon>Eukaryota</taxon>
        <taxon>Fungi</taxon>
        <taxon>Dikarya</taxon>
        <taxon>Ascomycota</taxon>
        <taxon>Pezizomycotina</taxon>
        <taxon>Sordariomycetes</taxon>
        <taxon>Hypocreomycetidae</taxon>
        <taxon>Glomerellales</taxon>
        <taxon>Glomerellaceae</taxon>
        <taxon>Colletotrichum</taxon>
        <taxon>Colletotrichum spaethianum species complex</taxon>
    </lineage>
</organism>
<gene>
    <name evidence="1" type="ORF">ColLi_09519</name>
</gene>